<feature type="compositionally biased region" description="Polar residues" evidence="1">
    <location>
        <begin position="119"/>
        <end position="128"/>
    </location>
</feature>
<feature type="region of interest" description="Disordered" evidence="1">
    <location>
        <begin position="119"/>
        <end position="148"/>
    </location>
</feature>
<gene>
    <name evidence="2" type="ORF">B0H16DRAFT_1729073</name>
</gene>
<proteinExistence type="predicted"/>
<keyword evidence="3" id="KW-1185">Reference proteome</keyword>
<evidence type="ECO:0000313" key="2">
    <source>
        <dbReference type="EMBL" id="KAJ7740370.1"/>
    </source>
</evidence>
<evidence type="ECO:0000256" key="1">
    <source>
        <dbReference type="SAM" id="MobiDB-lite"/>
    </source>
</evidence>
<reference evidence="2" key="1">
    <citation type="submission" date="2023-03" db="EMBL/GenBank/DDBJ databases">
        <title>Massive genome expansion in bonnet fungi (Mycena s.s.) driven by repeated elements and novel gene families across ecological guilds.</title>
        <authorList>
            <consortium name="Lawrence Berkeley National Laboratory"/>
            <person name="Harder C.B."/>
            <person name="Miyauchi S."/>
            <person name="Viragh M."/>
            <person name="Kuo A."/>
            <person name="Thoen E."/>
            <person name="Andreopoulos B."/>
            <person name="Lu D."/>
            <person name="Skrede I."/>
            <person name="Drula E."/>
            <person name="Henrissat B."/>
            <person name="Morin E."/>
            <person name="Kohler A."/>
            <person name="Barry K."/>
            <person name="LaButti K."/>
            <person name="Morin E."/>
            <person name="Salamov A."/>
            <person name="Lipzen A."/>
            <person name="Mereny Z."/>
            <person name="Hegedus B."/>
            <person name="Baldrian P."/>
            <person name="Stursova M."/>
            <person name="Weitz H."/>
            <person name="Taylor A."/>
            <person name="Grigoriev I.V."/>
            <person name="Nagy L.G."/>
            <person name="Martin F."/>
            <person name="Kauserud H."/>
        </authorList>
    </citation>
    <scope>NUCLEOTIDE SEQUENCE</scope>
    <source>
        <strain evidence="2">CBHHK182m</strain>
    </source>
</reference>
<comment type="caution">
    <text evidence="2">The sequence shown here is derived from an EMBL/GenBank/DDBJ whole genome shotgun (WGS) entry which is preliminary data.</text>
</comment>
<dbReference type="AlphaFoldDB" id="A0AAD7IEB7"/>
<name>A0AAD7IEB7_9AGAR</name>
<organism evidence="2 3">
    <name type="scientific">Mycena metata</name>
    <dbReference type="NCBI Taxonomy" id="1033252"/>
    <lineage>
        <taxon>Eukaryota</taxon>
        <taxon>Fungi</taxon>
        <taxon>Dikarya</taxon>
        <taxon>Basidiomycota</taxon>
        <taxon>Agaricomycotina</taxon>
        <taxon>Agaricomycetes</taxon>
        <taxon>Agaricomycetidae</taxon>
        <taxon>Agaricales</taxon>
        <taxon>Marasmiineae</taxon>
        <taxon>Mycenaceae</taxon>
        <taxon>Mycena</taxon>
    </lineage>
</organism>
<accession>A0AAD7IEB7</accession>
<dbReference type="Proteomes" id="UP001215598">
    <property type="component" value="Unassembled WGS sequence"/>
</dbReference>
<protein>
    <submittedName>
        <fullName evidence="2">Uncharacterized protein</fullName>
    </submittedName>
</protein>
<dbReference type="EMBL" id="JARKIB010000103">
    <property type="protein sequence ID" value="KAJ7740370.1"/>
    <property type="molecule type" value="Genomic_DNA"/>
</dbReference>
<sequence length="214" mass="23311">MPKRFREHLQPASRRPTPAHCSQLPYAALHLPHPAFSPTWRAAGERRTWAPGCEREARDVTICVRVAPPWIINAAIGAQAPGRSTAAALRVRQICVCGVGWGTRIYGVATCRHGSKFSATTHAGTRTPATILPPSAARTKGQSGRRPCITKPAMERVNIMVTTPLRACPPLEPTWLARAELVRLYDGLRRLFQASPARSSAEGTHPPTSCALKF</sequence>
<evidence type="ECO:0000313" key="3">
    <source>
        <dbReference type="Proteomes" id="UP001215598"/>
    </source>
</evidence>